<protein>
    <submittedName>
        <fullName evidence="1">Uncharacterized protein</fullName>
    </submittedName>
</protein>
<gene>
    <name evidence="1" type="ORF">DFR56_12018</name>
</gene>
<proteinExistence type="predicted"/>
<dbReference type="AlphaFoldDB" id="A0A2V3VNP7"/>
<name>A0A2V3VNP7_9BACI</name>
<keyword evidence="2" id="KW-1185">Reference proteome</keyword>
<reference evidence="1 2" key="1">
    <citation type="submission" date="2018-05" db="EMBL/GenBank/DDBJ databases">
        <title>Genomic Encyclopedia of Type Strains, Phase IV (KMG-IV): sequencing the most valuable type-strain genomes for metagenomic binning, comparative biology and taxonomic classification.</title>
        <authorList>
            <person name="Goeker M."/>
        </authorList>
    </citation>
    <scope>NUCLEOTIDE SEQUENCE [LARGE SCALE GENOMIC DNA]</scope>
    <source>
        <strain evidence="1 2">DSM 28556</strain>
    </source>
</reference>
<evidence type="ECO:0000313" key="1">
    <source>
        <dbReference type="EMBL" id="PXW81645.1"/>
    </source>
</evidence>
<dbReference type="Proteomes" id="UP000247978">
    <property type="component" value="Unassembled WGS sequence"/>
</dbReference>
<comment type="caution">
    <text evidence="1">The sequence shown here is derived from an EMBL/GenBank/DDBJ whole genome shotgun (WGS) entry which is preliminary data.</text>
</comment>
<sequence>MRSVIVFIMSEINLICTSFTGNIKSSKLTMLHFCVPTFMLKKIKLPKYRYSAAGVVAEIFDITNEIALKRLEHYEKQLFGLTFHKEL</sequence>
<accession>A0A2V3VNP7</accession>
<organism evidence="1 2">
    <name type="scientific">Pseudogracilibacillus auburnensis</name>
    <dbReference type="NCBI Taxonomy" id="1494959"/>
    <lineage>
        <taxon>Bacteria</taxon>
        <taxon>Bacillati</taxon>
        <taxon>Bacillota</taxon>
        <taxon>Bacilli</taxon>
        <taxon>Bacillales</taxon>
        <taxon>Bacillaceae</taxon>
        <taxon>Pseudogracilibacillus</taxon>
    </lineage>
</organism>
<dbReference type="EMBL" id="QJJQ01000020">
    <property type="protein sequence ID" value="PXW81645.1"/>
    <property type="molecule type" value="Genomic_DNA"/>
</dbReference>
<evidence type="ECO:0000313" key="2">
    <source>
        <dbReference type="Proteomes" id="UP000247978"/>
    </source>
</evidence>